<keyword evidence="3" id="KW-1185">Reference proteome</keyword>
<feature type="compositionally biased region" description="Basic and acidic residues" evidence="1">
    <location>
        <begin position="26"/>
        <end position="55"/>
    </location>
</feature>
<feature type="compositionally biased region" description="Polar residues" evidence="1">
    <location>
        <begin position="1"/>
        <end position="21"/>
    </location>
</feature>
<reference evidence="2 3" key="1">
    <citation type="submission" date="2024-09" db="EMBL/GenBank/DDBJ databases">
        <title>Chromosome-scale assembly of Riccia fluitans.</title>
        <authorList>
            <person name="Paukszto L."/>
            <person name="Sawicki J."/>
            <person name="Karawczyk K."/>
            <person name="Piernik-Szablinska J."/>
            <person name="Szczecinska M."/>
            <person name="Mazdziarz M."/>
        </authorList>
    </citation>
    <scope>NUCLEOTIDE SEQUENCE [LARGE SCALE GENOMIC DNA]</scope>
    <source>
        <strain evidence="2">Rf_01</strain>
        <tissue evidence="2">Aerial parts of the thallus</tissue>
    </source>
</reference>
<evidence type="ECO:0000256" key="1">
    <source>
        <dbReference type="SAM" id="MobiDB-lite"/>
    </source>
</evidence>
<accession>A0ABD1XW53</accession>
<sequence length="103" mass="11094">MKIMSTSSTKKQRAVQPSTQLAGKRPKAESRADLVEGKIHEDLASKSEDMGKRMKKDILSKKLTSSSLKIPEVNLPDPHNPRVEPGQVGPLNAGVGKAPTPVL</sequence>
<comment type="caution">
    <text evidence="2">The sequence shown here is derived from an EMBL/GenBank/DDBJ whole genome shotgun (WGS) entry which is preliminary data.</text>
</comment>
<evidence type="ECO:0000313" key="3">
    <source>
        <dbReference type="Proteomes" id="UP001605036"/>
    </source>
</evidence>
<organism evidence="2 3">
    <name type="scientific">Riccia fluitans</name>
    <dbReference type="NCBI Taxonomy" id="41844"/>
    <lineage>
        <taxon>Eukaryota</taxon>
        <taxon>Viridiplantae</taxon>
        <taxon>Streptophyta</taxon>
        <taxon>Embryophyta</taxon>
        <taxon>Marchantiophyta</taxon>
        <taxon>Marchantiopsida</taxon>
        <taxon>Marchantiidae</taxon>
        <taxon>Marchantiales</taxon>
        <taxon>Ricciaceae</taxon>
        <taxon>Riccia</taxon>
    </lineage>
</organism>
<feature type="region of interest" description="Disordered" evidence="1">
    <location>
        <begin position="69"/>
        <end position="103"/>
    </location>
</feature>
<dbReference type="Proteomes" id="UP001605036">
    <property type="component" value="Unassembled WGS sequence"/>
</dbReference>
<name>A0ABD1XW53_9MARC</name>
<gene>
    <name evidence="2" type="ORF">R1flu_024722</name>
</gene>
<proteinExistence type="predicted"/>
<feature type="region of interest" description="Disordered" evidence="1">
    <location>
        <begin position="1"/>
        <end position="55"/>
    </location>
</feature>
<protein>
    <submittedName>
        <fullName evidence="2">Uncharacterized protein</fullName>
    </submittedName>
</protein>
<evidence type="ECO:0000313" key="2">
    <source>
        <dbReference type="EMBL" id="KAL2613030.1"/>
    </source>
</evidence>
<dbReference type="AlphaFoldDB" id="A0ABD1XW53"/>
<dbReference type="EMBL" id="JBHFFA010000007">
    <property type="protein sequence ID" value="KAL2613030.1"/>
    <property type="molecule type" value="Genomic_DNA"/>
</dbReference>